<evidence type="ECO:0000313" key="2">
    <source>
        <dbReference type="EMBL" id="KAK8916812.1"/>
    </source>
</evidence>
<reference evidence="2 3" key="1">
    <citation type="journal article" date="2022" name="Nat. Plants">
        <title>Genomes of leafy and leafless Platanthera orchids illuminate the evolution of mycoheterotrophy.</title>
        <authorList>
            <person name="Li M.H."/>
            <person name="Liu K.W."/>
            <person name="Li Z."/>
            <person name="Lu H.C."/>
            <person name="Ye Q.L."/>
            <person name="Zhang D."/>
            <person name="Wang J.Y."/>
            <person name="Li Y.F."/>
            <person name="Zhong Z.M."/>
            <person name="Liu X."/>
            <person name="Yu X."/>
            <person name="Liu D.K."/>
            <person name="Tu X.D."/>
            <person name="Liu B."/>
            <person name="Hao Y."/>
            <person name="Liao X.Y."/>
            <person name="Jiang Y.T."/>
            <person name="Sun W.H."/>
            <person name="Chen J."/>
            <person name="Chen Y.Q."/>
            <person name="Ai Y."/>
            <person name="Zhai J.W."/>
            <person name="Wu S.S."/>
            <person name="Zhou Z."/>
            <person name="Hsiao Y.Y."/>
            <person name="Wu W.L."/>
            <person name="Chen Y.Y."/>
            <person name="Lin Y.F."/>
            <person name="Hsu J.L."/>
            <person name="Li C.Y."/>
            <person name="Wang Z.W."/>
            <person name="Zhao X."/>
            <person name="Zhong W.Y."/>
            <person name="Ma X.K."/>
            <person name="Ma L."/>
            <person name="Huang J."/>
            <person name="Chen G.Z."/>
            <person name="Huang M.Z."/>
            <person name="Huang L."/>
            <person name="Peng D.H."/>
            <person name="Luo Y.B."/>
            <person name="Zou S.Q."/>
            <person name="Chen S.P."/>
            <person name="Lan S."/>
            <person name="Tsai W.C."/>
            <person name="Van de Peer Y."/>
            <person name="Liu Z.J."/>
        </authorList>
    </citation>
    <scope>NUCLEOTIDE SEQUENCE [LARGE SCALE GENOMIC DNA]</scope>
    <source>
        <strain evidence="2">Lor287</strain>
    </source>
</reference>
<evidence type="ECO:0000256" key="1">
    <source>
        <dbReference type="SAM" id="MobiDB-lite"/>
    </source>
</evidence>
<proteinExistence type="predicted"/>
<keyword evidence="3" id="KW-1185">Reference proteome</keyword>
<evidence type="ECO:0000313" key="3">
    <source>
        <dbReference type="Proteomes" id="UP001418222"/>
    </source>
</evidence>
<feature type="region of interest" description="Disordered" evidence="1">
    <location>
        <begin position="32"/>
        <end position="55"/>
    </location>
</feature>
<protein>
    <submittedName>
        <fullName evidence="2">Uncharacterized protein</fullName>
    </submittedName>
</protein>
<accession>A0AAP0AW55</accession>
<dbReference type="AlphaFoldDB" id="A0AAP0AW55"/>
<comment type="caution">
    <text evidence="2">The sequence shown here is derived from an EMBL/GenBank/DDBJ whole genome shotgun (WGS) entry which is preliminary data.</text>
</comment>
<dbReference type="Proteomes" id="UP001418222">
    <property type="component" value="Unassembled WGS sequence"/>
</dbReference>
<organism evidence="2 3">
    <name type="scientific">Platanthera zijinensis</name>
    <dbReference type="NCBI Taxonomy" id="2320716"/>
    <lineage>
        <taxon>Eukaryota</taxon>
        <taxon>Viridiplantae</taxon>
        <taxon>Streptophyta</taxon>
        <taxon>Embryophyta</taxon>
        <taxon>Tracheophyta</taxon>
        <taxon>Spermatophyta</taxon>
        <taxon>Magnoliopsida</taxon>
        <taxon>Liliopsida</taxon>
        <taxon>Asparagales</taxon>
        <taxon>Orchidaceae</taxon>
        <taxon>Orchidoideae</taxon>
        <taxon>Orchideae</taxon>
        <taxon>Orchidinae</taxon>
        <taxon>Platanthera</taxon>
    </lineage>
</organism>
<dbReference type="EMBL" id="JBBWWQ010000020">
    <property type="protein sequence ID" value="KAK8916812.1"/>
    <property type="molecule type" value="Genomic_DNA"/>
</dbReference>
<sequence>MIPVAKKFQHAEISSEDVEIISDDEVPPKIGLSALSESSHTAPAPKRLRKGKKKDTCTEQVMLSYVAKSVEASRTIMQSVATPAIPPCVYLLAEAIQELEKHPEIFEDEELYDFATACFLTITNRVIFLSLPTDRRVAWLKNRYMSSLH</sequence>
<name>A0AAP0AW55_9ASPA</name>
<gene>
    <name evidence="2" type="ORF">KSP39_PZI022607</name>
</gene>